<accession>A0A2P5XJV8</accession>
<reference evidence="1 2" key="1">
    <citation type="submission" date="2015-01" db="EMBL/GenBank/DDBJ databases">
        <title>Genome of allotetraploid Gossypium barbadense reveals genomic plasticity and fiber elongation in cotton evolution.</title>
        <authorList>
            <person name="Chen X."/>
            <person name="Liu X."/>
            <person name="Zhao B."/>
            <person name="Zheng H."/>
            <person name="Hu Y."/>
            <person name="Lu G."/>
            <person name="Yang C."/>
            <person name="Chen J."/>
            <person name="Shan C."/>
            <person name="Zhang L."/>
            <person name="Zhou Y."/>
            <person name="Wang L."/>
            <person name="Guo W."/>
            <person name="Bai Y."/>
            <person name="Ruan J."/>
            <person name="Shangguan X."/>
            <person name="Mao Y."/>
            <person name="Jiang J."/>
            <person name="Zhu Y."/>
            <person name="Lei J."/>
            <person name="Kang H."/>
            <person name="Chen S."/>
            <person name="He X."/>
            <person name="Wang R."/>
            <person name="Wang Y."/>
            <person name="Chen J."/>
            <person name="Wang L."/>
            <person name="Yu S."/>
            <person name="Wang B."/>
            <person name="Wei J."/>
            <person name="Song S."/>
            <person name="Lu X."/>
            <person name="Gao Z."/>
            <person name="Gu W."/>
            <person name="Deng X."/>
            <person name="Ma D."/>
            <person name="Wang S."/>
            <person name="Liang W."/>
            <person name="Fang L."/>
            <person name="Cai C."/>
            <person name="Zhu X."/>
            <person name="Zhou B."/>
            <person name="Zhang Y."/>
            <person name="Chen Z."/>
            <person name="Xu S."/>
            <person name="Zhu R."/>
            <person name="Wang S."/>
            <person name="Zhang T."/>
            <person name="Zhao G."/>
        </authorList>
    </citation>
    <scope>NUCLEOTIDE SEQUENCE [LARGE SCALE GENOMIC DNA]</scope>
    <source>
        <strain evidence="2">cv. Xinhai21</strain>
        <tissue evidence="1">Leaf</tissue>
    </source>
</reference>
<protein>
    <submittedName>
        <fullName evidence="1">Uncharacterized protein</fullName>
    </submittedName>
</protein>
<dbReference type="AlphaFoldDB" id="A0A2P5XJV8"/>
<evidence type="ECO:0000313" key="1">
    <source>
        <dbReference type="EMBL" id="PPS03624.1"/>
    </source>
</evidence>
<name>A0A2P5XJV8_GOSBA</name>
<gene>
    <name evidence="1" type="ORF">GOBAR_AA17037</name>
</gene>
<evidence type="ECO:0000313" key="2">
    <source>
        <dbReference type="Proteomes" id="UP000239757"/>
    </source>
</evidence>
<sequence>MKGVSSSSSPTAEVRHSFLRFPIGPQEELLQILRARPLIPGHCIDWATVEQVQLAGAIWALLTTDPLELFFGIIELTYLELMMELCSTFHLQTVMTNYNDPGTVQFHLGRLVYQLSVPEFGMVVQHGRVHPHAQGTRAWTKSQTHPNSKFASHTGKNWGTRPCSLAVCPKIYR</sequence>
<dbReference type="EMBL" id="KZ664719">
    <property type="protein sequence ID" value="PPS03624.1"/>
    <property type="molecule type" value="Genomic_DNA"/>
</dbReference>
<dbReference type="Proteomes" id="UP000239757">
    <property type="component" value="Unassembled WGS sequence"/>
</dbReference>
<proteinExistence type="predicted"/>
<organism evidence="1 2">
    <name type="scientific">Gossypium barbadense</name>
    <name type="common">Sea Island cotton</name>
    <name type="synonym">Hibiscus barbadensis</name>
    <dbReference type="NCBI Taxonomy" id="3634"/>
    <lineage>
        <taxon>Eukaryota</taxon>
        <taxon>Viridiplantae</taxon>
        <taxon>Streptophyta</taxon>
        <taxon>Embryophyta</taxon>
        <taxon>Tracheophyta</taxon>
        <taxon>Spermatophyta</taxon>
        <taxon>Magnoliopsida</taxon>
        <taxon>eudicotyledons</taxon>
        <taxon>Gunneridae</taxon>
        <taxon>Pentapetalae</taxon>
        <taxon>rosids</taxon>
        <taxon>malvids</taxon>
        <taxon>Malvales</taxon>
        <taxon>Malvaceae</taxon>
        <taxon>Malvoideae</taxon>
        <taxon>Gossypium</taxon>
    </lineage>
</organism>